<dbReference type="Proteomes" id="UP001211907">
    <property type="component" value="Unassembled WGS sequence"/>
</dbReference>
<name>A0AAD5SXC5_9FUNG</name>
<reference evidence="2" key="1">
    <citation type="submission" date="2020-05" db="EMBL/GenBank/DDBJ databases">
        <title>Phylogenomic resolution of chytrid fungi.</title>
        <authorList>
            <person name="Stajich J.E."/>
            <person name="Amses K."/>
            <person name="Simmons R."/>
            <person name="Seto K."/>
            <person name="Myers J."/>
            <person name="Bonds A."/>
            <person name="Quandt C.A."/>
            <person name="Barry K."/>
            <person name="Liu P."/>
            <person name="Grigoriev I."/>
            <person name="Longcore J.E."/>
            <person name="James T.Y."/>
        </authorList>
    </citation>
    <scope>NUCLEOTIDE SEQUENCE</scope>
    <source>
        <strain evidence="2">JEL0513</strain>
    </source>
</reference>
<accession>A0AAD5SXC5</accession>
<feature type="transmembrane region" description="Helical" evidence="1">
    <location>
        <begin position="164"/>
        <end position="185"/>
    </location>
</feature>
<comment type="caution">
    <text evidence="2">The sequence shown here is derived from an EMBL/GenBank/DDBJ whole genome shotgun (WGS) entry which is preliminary data.</text>
</comment>
<keyword evidence="3" id="KW-1185">Reference proteome</keyword>
<dbReference type="EMBL" id="JADGJH010001226">
    <property type="protein sequence ID" value="KAJ3116487.1"/>
    <property type="molecule type" value="Genomic_DNA"/>
</dbReference>
<gene>
    <name evidence="2" type="ORF">HK100_001053</name>
</gene>
<keyword evidence="1" id="KW-0472">Membrane</keyword>
<keyword evidence="1" id="KW-0812">Transmembrane</keyword>
<keyword evidence="1" id="KW-1133">Transmembrane helix</keyword>
<proteinExistence type="predicted"/>
<sequence length="186" mass="19176">MTLPIATVTVTELWYRIANTTATIYVDYTTKLASPLDDPVSATIRTKTATLCAIAESPVLISGELSCSFSVAAALNQTVTAVVSFDGSTDSQTVDFVDNSNSNPVSSSGILEAVLLFFSHGFLVLSASGGTISATVTAAQITSTLNFSSVSASKFSSGSRNCPILTSSVVALAAFTVLAAACNYYV</sequence>
<protein>
    <submittedName>
        <fullName evidence="2">Uncharacterized protein</fullName>
    </submittedName>
</protein>
<evidence type="ECO:0000313" key="2">
    <source>
        <dbReference type="EMBL" id="KAJ3116487.1"/>
    </source>
</evidence>
<dbReference type="AlphaFoldDB" id="A0AAD5SXC5"/>
<evidence type="ECO:0000313" key="3">
    <source>
        <dbReference type="Proteomes" id="UP001211907"/>
    </source>
</evidence>
<evidence type="ECO:0000256" key="1">
    <source>
        <dbReference type="SAM" id="Phobius"/>
    </source>
</evidence>
<organism evidence="2 3">
    <name type="scientific">Physocladia obscura</name>
    <dbReference type="NCBI Taxonomy" id="109957"/>
    <lineage>
        <taxon>Eukaryota</taxon>
        <taxon>Fungi</taxon>
        <taxon>Fungi incertae sedis</taxon>
        <taxon>Chytridiomycota</taxon>
        <taxon>Chytridiomycota incertae sedis</taxon>
        <taxon>Chytridiomycetes</taxon>
        <taxon>Chytridiales</taxon>
        <taxon>Chytriomycetaceae</taxon>
        <taxon>Physocladia</taxon>
    </lineage>
</organism>